<dbReference type="SUPFAM" id="SSF48452">
    <property type="entry name" value="TPR-like"/>
    <property type="match status" value="1"/>
</dbReference>
<dbReference type="Gene3D" id="1.25.40.10">
    <property type="entry name" value="Tetratricopeptide repeat domain"/>
    <property type="match status" value="1"/>
</dbReference>
<proteinExistence type="predicted"/>
<comment type="caution">
    <text evidence="1">The sequence shown here is derived from an EMBL/GenBank/DDBJ whole genome shotgun (WGS) entry which is preliminary data.</text>
</comment>
<sequence length="100" mass="11624">NIHTEPARQILSAYLQEHGNERIATDALVEQHVFTKRITEINMLIRQYPKYPDAYAYKALLLSGEGQCSQARLAIQKARELDPNRETLQNLEREIETHCF</sequence>
<feature type="non-terminal residue" evidence="1">
    <location>
        <position position="1"/>
    </location>
</feature>
<gene>
    <name evidence="1" type="ORF">COU88_03485</name>
</gene>
<evidence type="ECO:0008006" key="3">
    <source>
        <dbReference type="Google" id="ProtNLM"/>
    </source>
</evidence>
<accession>A0A2M8KS17</accession>
<name>A0A2M8KS17_9BACT</name>
<dbReference type="EMBL" id="PFED01000138">
    <property type="protein sequence ID" value="PJE62717.1"/>
    <property type="molecule type" value="Genomic_DNA"/>
</dbReference>
<evidence type="ECO:0000313" key="2">
    <source>
        <dbReference type="Proteomes" id="UP000229554"/>
    </source>
</evidence>
<reference evidence="2" key="1">
    <citation type="submission" date="2017-09" db="EMBL/GenBank/DDBJ databases">
        <title>Depth-based differentiation of microbial function through sediment-hosted aquifers and enrichment of novel symbionts in the deep terrestrial subsurface.</title>
        <authorList>
            <person name="Probst A.J."/>
            <person name="Ladd B."/>
            <person name="Jarett J.K."/>
            <person name="Geller-Mcgrath D.E."/>
            <person name="Sieber C.M.K."/>
            <person name="Emerson J.B."/>
            <person name="Anantharaman K."/>
            <person name="Thomas B.C."/>
            <person name="Malmstrom R."/>
            <person name="Stieglmeier M."/>
            <person name="Klingl A."/>
            <person name="Woyke T."/>
            <person name="Ryan C.M."/>
            <person name="Banfield J.F."/>
        </authorList>
    </citation>
    <scope>NUCLEOTIDE SEQUENCE [LARGE SCALE GENOMIC DNA]</scope>
</reference>
<dbReference type="AlphaFoldDB" id="A0A2M8KS17"/>
<evidence type="ECO:0000313" key="1">
    <source>
        <dbReference type="EMBL" id="PJE62717.1"/>
    </source>
</evidence>
<dbReference type="Proteomes" id="UP000229554">
    <property type="component" value="Unassembled WGS sequence"/>
</dbReference>
<protein>
    <recommendedName>
        <fullName evidence="3">Bacterial transcriptional activator domain-containing protein</fullName>
    </recommendedName>
</protein>
<dbReference type="InterPro" id="IPR011990">
    <property type="entry name" value="TPR-like_helical_dom_sf"/>
</dbReference>
<organism evidence="1 2">
    <name type="scientific">Candidatus Roizmanbacteria bacterium CG10_big_fil_rev_8_21_14_0_10_39_6</name>
    <dbReference type="NCBI Taxonomy" id="1974853"/>
    <lineage>
        <taxon>Bacteria</taxon>
        <taxon>Candidatus Roizmaniibacteriota</taxon>
    </lineage>
</organism>